<evidence type="ECO:0000256" key="2">
    <source>
        <dbReference type="SAM" id="MobiDB-lite"/>
    </source>
</evidence>
<reference evidence="3" key="2">
    <citation type="submission" date="2020-11" db="EMBL/GenBank/DDBJ databases">
        <authorList>
            <person name="McCartney M.A."/>
            <person name="Auch B."/>
            <person name="Kono T."/>
            <person name="Mallez S."/>
            <person name="Becker A."/>
            <person name="Gohl D.M."/>
            <person name="Silverstein K.A.T."/>
            <person name="Koren S."/>
            <person name="Bechman K.B."/>
            <person name="Herman A."/>
            <person name="Abrahante J.E."/>
            <person name="Garbe J."/>
        </authorList>
    </citation>
    <scope>NUCLEOTIDE SEQUENCE</scope>
    <source>
        <strain evidence="3">Duluth1</strain>
        <tissue evidence="3">Whole animal</tissue>
    </source>
</reference>
<dbReference type="EMBL" id="JAIWYP010000013">
    <property type="protein sequence ID" value="KAH3716236.1"/>
    <property type="molecule type" value="Genomic_DNA"/>
</dbReference>
<organism evidence="3 4">
    <name type="scientific">Dreissena polymorpha</name>
    <name type="common">Zebra mussel</name>
    <name type="synonym">Mytilus polymorpha</name>
    <dbReference type="NCBI Taxonomy" id="45954"/>
    <lineage>
        <taxon>Eukaryota</taxon>
        <taxon>Metazoa</taxon>
        <taxon>Spiralia</taxon>
        <taxon>Lophotrochozoa</taxon>
        <taxon>Mollusca</taxon>
        <taxon>Bivalvia</taxon>
        <taxon>Autobranchia</taxon>
        <taxon>Heteroconchia</taxon>
        <taxon>Euheterodonta</taxon>
        <taxon>Imparidentia</taxon>
        <taxon>Neoheterodontei</taxon>
        <taxon>Myida</taxon>
        <taxon>Dreissenoidea</taxon>
        <taxon>Dreissenidae</taxon>
        <taxon>Dreissena</taxon>
    </lineage>
</organism>
<proteinExistence type="inferred from homology"/>
<reference evidence="3" key="1">
    <citation type="journal article" date="2019" name="bioRxiv">
        <title>The Genome of the Zebra Mussel, Dreissena polymorpha: A Resource for Invasive Species Research.</title>
        <authorList>
            <person name="McCartney M.A."/>
            <person name="Auch B."/>
            <person name="Kono T."/>
            <person name="Mallez S."/>
            <person name="Zhang Y."/>
            <person name="Obille A."/>
            <person name="Becker A."/>
            <person name="Abrahante J.E."/>
            <person name="Garbe J."/>
            <person name="Badalamenti J.P."/>
            <person name="Herman A."/>
            <person name="Mangelson H."/>
            <person name="Liachko I."/>
            <person name="Sullivan S."/>
            <person name="Sone E.D."/>
            <person name="Koren S."/>
            <person name="Silverstein K.A.T."/>
            <person name="Beckman K.B."/>
            <person name="Gohl D.M."/>
        </authorList>
    </citation>
    <scope>NUCLEOTIDE SEQUENCE</scope>
    <source>
        <strain evidence="3">Duluth1</strain>
        <tissue evidence="3">Whole animal</tissue>
    </source>
</reference>
<dbReference type="GO" id="GO:0070034">
    <property type="term" value="F:telomerase RNA binding"/>
    <property type="evidence" value="ECO:0007669"/>
    <property type="project" value="TreeGrafter"/>
</dbReference>
<dbReference type="PANTHER" id="PTHR12066:SF0">
    <property type="entry name" value="TELOMERASE REVERSE TRANSCRIPTASE"/>
    <property type="match status" value="1"/>
</dbReference>
<accession>A0A9D4C312</accession>
<keyword evidence="4" id="KW-1185">Reference proteome</keyword>
<dbReference type="GO" id="GO:0046872">
    <property type="term" value="F:metal ion binding"/>
    <property type="evidence" value="ECO:0007669"/>
    <property type="project" value="UniProtKB-KW"/>
</dbReference>
<comment type="catalytic activity">
    <reaction evidence="1">
        <text>DNA(n) + a 2'-deoxyribonucleoside 5'-triphosphate = DNA(n+1) + diphosphate</text>
        <dbReference type="Rhea" id="RHEA:22508"/>
        <dbReference type="Rhea" id="RHEA-COMP:17339"/>
        <dbReference type="Rhea" id="RHEA-COMP:17340"/>
        <dbReference type="ChEBI" id="CHEBI:33019"/>
        <dbReference type="ChEBI" id="CHEBI:61560"/>
        <dbReference type="ChEBI" id="CHEBI:173112"/>
        <dbReference type="EC" id="2.7.7.49"/>
    </reaction>
</comment>
<feature type="compositionally biased region" description="Basic and acidic residues" evidence="2">
    <location>
        <begin position="164"/>
        <end position="175"/>
    </location>
</feature>
<feature type="compositionally biased region" description="Polar residues" evidence="2">
    <location>
        <begin position="153"/>
        <end position="163"/>
    </location>
</feature>
<keyword evidence="1" id="KW-0779">Telomere</keyword>
<dbReference type="GO" id="GO:0000333">
    <property type="term" value="C:telomerase catalytic core complex"/>
    <property type="evidence" value="ECO:0007669"/>
    <property type="project" value="TreeGrafter"/>
</dbReference>
<gene>
    <name evidence="3" type="ORF">DPMN_058955</name>
</gene>
<dbReference type="EC" id="2.7.7.49" evidence="1"/>
<evidence type="ECO:0000313" key="4">
    <source>
        <dbReference type="Proteomes" id="UP000828390"/>
    </source>
</evidence>
<dbReference type="GO" id="GO:0007004">
    <property type="term" value="P:telomere maintenance via telomerase"/>
    <property type="evidence" value="ECO:0007669"/>
    <property type="project" value="TreeGrafter"/>
</dbReference>
<protein>
    <recommendedName>
        <fullName evidence="1">Telomerase reverse transcriptase</fullName>
        <ecNumber evidence="1">2.7.7.49</ecNumber>
    </recommendedName>
    <alternativeName>
        <fullName evidence="1">Telomerase catalytic subunit</fullName>
    </alternativeName>
</protein>
<feature type="region of interest" description="Disordered" evidence="2">
    <location>
        <begin position="153"/>
        <end position="187"/>
    </location>
</feature>
<dbReference type="AlphaFoldDB" id="A0A9D4C312"/>
<comment type="similarity">
    <text evidence="1">Belongs to the reverse transcriptase family. Telomerase subfamily.</text>
</comment>
<keyword evidence="1" id="KW-0158">Chromosome</keyword>
<keyword evidence="1" id="KW-0479">Metal-binding</keyword>
<comment type="function">
    <text evidence="1">Telomerase is a ribonucleoprotein enzyme essential for the replication of chromosome termini in most eukaryotes. It elongates telomeres. It is a reverse transcriptase that adds simple sequence repeats to chromosome ends by copying a template sequence within the RNA component of the enzyme.</text>
</comment>
<dbReference type="PANTHER" id="PTHR12066">
    <property type="entry name" value="TELOMERASE REVERSE TRANSCRIPTASE"/>
    <property type="match status" value="1"/>
</dbReference>
<keyword evidence="1" id="KW-0695">RNA-directed DNA polymerase</keyword>
<dbReference type="GO" id="GO:0003720">
    <property type="term" value="F:telomerase activity"/>
    <property type="evidence" value="ECO:0007669"/>
    <property type="project" value="InterPro"/>
</dbReference>
<evidence type="ECO:0000256" key="1">
    <source>
        <dbReference type="RuleBase" id="RU365061"/>
    </source>
</evidence>
<keyword evidence="1" id="KW-0808">Transferase</keyword>
<dbReference type="GO" id="GO:0000781">
    <property type="term" value="C:chromosome, telomeric region"/>
    <property type="evidence" value="ECO:0007669"/>
    <property type="project" value="UniProtKB-SubCell"/>
</dbReference>
<dbReference type="GO" id="GO:0042162">
    <property type="term" value="F:telomeric DNA binding"/>
    <property type="evidence" value="ECO:0007669"/>
    <property type="project" value="TreeGrafter"/>
</dbReference>
<name>A0A9D4C312_DREPO</name>
<keyword evidence="1" id="KW-0539">Nucleus</keyword>
<evidence type="ECO:0000313" key="3">
    <source>
        <dbReference type="EMBL" id="KAH3716236.1"/>
    </source>
</evidence>
<keyword evidence="1" id="KW-0548">Nucleotidyltransferase</keyword>
<comment type="subcellular location">
    <subcellularLocation>
        <location evidence="1">Nucleus</location>
    </subcellularLocation>
    <subcellularLocation>
        <location evidence="1">Chromosome</location>
        <location evidence="1">Telomere</location>
    </subcellularLocation>
</comment>
<keyword evidence="1" id="KW-0460">Magnesium</keyword>
<dbReference type="InterPro" id="IPR003545">
    <property type="entry name" value="Telomerase_RT"/>
</dbReference>
<dbReference type="Proteomes" id="UP000828390">
    <property type="component" value="Unassembled WGS sequence"/>
</dbReference>
<comment type="caution">
    <text evidence="3">The sequence shown here is derived from an EMBL/GenBank/DDBJ whole genome shotgun (WGS) entry which is preliminary data.</text>
</comment>
<sequence>MSDLPLLTWVFVCFHGNIPAFTWTSLSQGRSLHDLLMATVEKLLRRNPPGGNLLTTGYYFLSSNPNTVYCGNNLESKYPNSLVNRFHFSQWQQLLDRVGDSVLAYLFETASLYQEIQGACFVQLTGTPLYNAEPPDTEGQHVLKQGKNRKQINNSIAHGGTSNSEHKQQKRDSRLQSKKITRDANLY</sequence>